<dbReference type="Pfam" id="PF00440">
    <property type="entry name" value="TetR_N"/>
    <property type="match status" value="1"/>
</dbReference>
<dbReference type="PANTHER" id="PTHR30055">
    <property type="entry name" value="HTH-TYPE TRANSCRIPTIONAL REGULATOR RUTR"/>
    <property type="match status" value="1"/>
</dbReference>
<dbReference type="PROSITE" id="PS50977">
    <property type="entry name" value="HTH_TETR_2"/>
    <property type="match status" value="1"/>
</dbReference>
<keyword evidence="1" id="KW-0805">Transcription regulation</keyword>
<feature type="DNA-binding region" description="H-T-H motif" evidence="4">
    <location>
        <begin position="49"/>
        <end position="68"/>
    </location>
</feature>
<dbReference type="STRING" id="1798228.SAMN05216574_11965"/>
<evidence type="ECO:0000259" key="6">
    <source>
        <dbReference type="PROSITE" id="PS50977"/>
    </source>
</evidence>
<keyword evidence="2 4" id="KW-0238">DNA-binding</keyword>
<gene>
    <name evidence="7" type="ORF">SAMN05216574_11965</name>
</gene>
<dbReference type="PANTHER" id="PTHR30055:SF234">
    <property type="entry name" value="HTH-TYPE TRANSCRIPTIONAL REGULATOR BETI"/>
    <property type="match status" value="1"/>
</dbReference>
<dbReference type="GO" id="GO:0000976">
    <property type="term" value="F:transcription cis-regulatory region binding"/>
    <property type="evidence" value="ECO:0007669"/>
    <property type="project" value="TreeGrafter"/>
</dbReference>
<organism evidence="7 8">
    <name type="scientific">Blastococcus tunisiensis</name>
    <dbReference type="NCBI Taxonomy" id="1798228"/>
    <lineage>
        <taxon>Bacteria</taxon>
        <taxon>Bacillati</taxon>
        <taxon>Actinomycetota</taxon>
        <taxon>Actinomycetes</taxon>
        <taxon>Geodermatophilales</taxon>
        <taxon>Geodermatophilaceae</taxon>
        <taxon>Blastococcus</taxon>
    </lineage>
</organism>
<evidence type="ECO:0000313" key="7">
    <source>
        <dbReference type="EMBL" id="SFF61805.1"/>
    </source>
</evidence>
<evidence type="ECO:0000313" key="8">
    <source>
        <dbReference type="Proteomes" id="UP000198589"/>
    </source>
</evidence>
<feature type="region of interest" description="Disordered" evidence="5">
    <location>
        <begin position="1"/>
        <end position="29"/>
    </location>
</feature>
<reference evidence="8" key="1">
    <citation type="submission" date="2016-10" db="EMBL/GenBank/DDBJ databases">
        <authorList>
            <person name="Varghese N."/>
            <person name="Submissions S."/>
        </authorList>
    </citation>
    <scope>NUCLEOTIDE SEQUENCE [LARGE SCALE GENOMIC DNA]</scope>
    <source>
        <strain evidence="8">DSM 46838</strain>
    </source>
</reference>
<name>A0A1I2K3N7_9ACTN</name>
<feature type="domain" description="HTH tetR-type" evidence="6">
    <location>
        <begin position="26"/>
        <end position="86"/>
    </location>
</feature>
<evidence type="ECO:0000256" key="4">
    <source>
        <dbReference type="PROSITE-ProRule" id="PRU00335"/>
    </source>
</evidence>
<dbReference type="EMBL" id="FOND01000019">
    <property type="protein sequence ID" value="SFF61805.1"/>
    <property type="molecule type" value="Genomic_DNA"/>
</dbReference>
<dbReference type="SUPFAM" id="SSF46689">
    <property type="entry name" value="Homeodomain-like"/>
    <property type="match status" value="1"/>
</dbReference>
<protein>
    <submittedName>
        <fullName evidence="7">DNA-binding transcriptional regulator, AcrR family</fullName>
    </submittedName>
</protein>
<evidence type="ECO:0000256" key="3">
    <source>
        <dbReference type="ARBA" id="ARBA00023163"/>
    </source>
</evidence>
<feature type="compositionally biased region" description="Basic and acidic residues" evidence="5">
    <location>
        <begin position="16"/>
        <end position="29"/>
    </location>
</feature>
<dbReference type="InterPro" id="IPR009057">
    <property type="entry name" value="Homeodomain-like_sf"/>
</dbReference>
<accession>A0A1I2K3N7</accession>
<sequence length="228" mass="25433">MQDAVRPYRGGSNGDDLDRARAERKTQTRSELRRVAQELFATRGFEAVTIANIAAAASVSVQTVFNHFATKEELFFDGRATWIDGPADAVRFRDAQVSALTALRQYLVESVRDRVRFEATPEGRRYTSAVEASPALSTRERELVYDAERRLSRALADAWADAPARPASRPSDELSVTAEFTAATWLATVRVLVTAQRPLRGRQEERAAHVAALTDRLLRALERNAMSR</sequence>
<dbReference type="AlphaFoldDB" id="A0A1I2K3N7"/>
<evidence type="ECO:0000256" key="1">
    <source>
        <dbReference type="ARBA" id="ARBA00023015"/>
    </source>
</evidence>
<dbReference type="InterPro" id="IPR001647">
    <property type="entry name" value="HTH_TetR"/>
</dbReference>
<dbReference type="Proteomes" id="UP000198589">
    <property type="component" value="Unassembled WGS sequence"/>
</dbReference>
<dbReference type="Gene3D" id="1.10.357.10">
    <property type="entry name" value="Tetracycline Repressor, domain 2"/>
    <property type="match status" value="1"/>
</dbReference>
<keyword evidence="8" id="KW-1185">Reference proteome</keyword>
<evidence type="ECO:0000256" key="2">
    <source>
        <dbReference type="ARBA" id="ARBA00023125"/>
    </source>
</evidence>
<keyword evidence="3" id="KW-0804">Transcription</keyword>
<evidence type="ECO:0000256" key="5">
    <source>
        <dbReference type="SAM" id="MobiDB-lite"/>
    </source>
</evidence>
<proteinExistence type="predicted"/>
<dbReference type="PRINTS" id="PR00455">
    <property type="entry name" value="HTHTETR"/>
</dbReference>
<dbReference type="InterPro" id="IPR050109">
    <property type="entry name" value="HTH-type_TetR-like_transc_reg"/>
</dbReference>
<dbReference type="GO" id="GO:0003700">
    <property type="term" value="F:DNA-binding transcription factor activity"/>
    <property type="evidence" value="ECO:0007669"/>
    <property type="project" value="TreeGrafter"/>
</dbReference>